<keyword evidence="3" id="KW-1185">Reference proteome</keyword>
<evidence type="ECO:0000313" key="2">
    <source>
        <dbReference type="EMBL" id="MDR6939773.1"/>
    </source>
</evidence>
<gene>
    <name evidence="2" type="ORF">J2S36_001316</name>
</gene>
<dbReference type="EMBL" id="JAVDUJ010000001">
    <property type="protein sequence ID" value="MDR6939773.1"/>
    <property type="molecule type" value="Genomic_DNA"/>
</dbReference>
<accession>A0ABU1T323</accession>
<organism evidence="2 3">
    <name type="scientific">Arcanobacterium hippocoleae</name>
    <dbReference type="NCBI Taxonomy" id="149017"/>
    <lineage>
        <taxon>Bacteria</taxon>
        <taxon>Bacillati</taxon>
        <taxon>Actinomycetota</taxon>
        <taxon>Actinomycetes</taxon>
        <taxon>Actinomycetales</taxon>
        <taxon>Actinomycetaceae</taxon>
        <taxon>Arcanobacterium</taxon>
    </lineage>
</organism>
<dbReference type="Proteomes" id="UP001266099">
    <property type="component" value="Unassembled WGS sequence"/>
</dbReference>
<keyword evidence="1" id="KW-0472">Membrane</keyword>
<feature type="transmembrane region" description="Helical" evidence="1">
    <location>
        <begin position="46"/>
        <end position="65"/>
    </location>
</feature>
<feature type="transmembrane region" description="Helical" evidence="1">
    <location>
        <begin position="71"/>
        <end position="95"/>
    </location>
</feature>
<reference evidence="2 3" key="1">
    <citation type="submission" date="2023-07" db="EMBL/GenBank/DDBJ databases">
        <title>Sequencing the genomes of 1000 actinobacteria strains.</title>
        <authorList>
            <person name="Klenk H.-P."/>
        </authorList>
    </citation>
    <scope>NUCLEOTIDE SEQUENCE [LARGE SCALE GENOMIC DNA]</scope>
    <source>
        <strain evidence="2 3">DSM 15539</strain>
    </source>
</reference>
<keyword evidence="1" id="KW-0812">Transmembrane</keyword>
<evidence type="ECO:0000313" key="3">
    <source>
        <dbReference type="Proteomes" id="UP001266099"/>
    </source>
</evidence>
<comment type="caution">
    <text evidence="2">The sequence shown here is derived from an EMBL/GenBank/DDBJ whole genome shotgun (WGS) entry which is preliminary data.</text>
</comment>
<evidence type="ECO:0000256" key="1">
    <source>
        <dbReference type="SAM" id="Phobius"/>
    </source>
</evidence>
<protein>
    <submittedName>
        <fullName evidence="2">Uncharacterized protein</fullName>
    </submittedName>
</protein>
<dbReference type="RefSeq" id="WP_309956715.1">
    <property type="nucleotide sequence ID" value="NZ_JAVDUJ010000001.1"/>
</dbReference>
<name>A0ABU1T323_9ACTO</name>
<proteinExistence type="predicted"/>
<sequence>MALTAEMNHVKKTRMRVNHTGTTFRFVLVDRTSALMADHHEAQLKITPAIFVLGMFFALAIIGVIAQVPVIAFAAGVCAAVTASLFAFLSLYVYLHQEM</sequence>
<keyword evidence="1" id="KW-1133">Transmembrane helix</keyword>